<keyword evidence="3" id="KW-1185">Reference proteome</keyword>
<reference evidence="2 3" key="1">
    <citation type="submission" date="2014-12" db="EMBL/GenBank/DDBJ databases">
        <title>Genome sequence of Methanobrevibacter arboriphilicus DH1, DSM1125.</title>
        <authorList>
            <person name="Poehlein A."/>
            <person name="Thauer R.K."/>
            <person name="Seedorf H."/>
            <person name="Daniel R."/>
        </authorList>
    </citation>
    <scope>NUCLEOTIDE SEQUENCE [LARGE SCALE GENOMIC DNA]</scope>
    <source>
        <strain evidence="2 3">DH1</strain>
    </source>
</reference>
<name>A0A1V6N151_METAZ</name>
<evidence type="ECO:0000256" key="1">
    <source>
        <dbReference type="SAM" id="MobiDB-lite"/>
    </source>
</evidence>
<dbReference type="Proteomes" id="UP000191661">
    <property type="component" value="Unassembled WGS sequence"/>
</dbReference>
<protein>
    <recommendedName>
        <fullName evidence="4">Adhesin-like protein</fullName>
    </recommendedName>
</protein>
<evidence type="ECO:0000313" key="3">
    <source>
        <dbReference type="Proteomes" id="UP000191661"/>
    </source>
</evidence>
<dbReference type="OrthoDB" id="81290at2157"/>
<gene>
    <name evidence="2" type="ORF">MBBAR_21c00020</name>
</gene>
<evidence type="ECO:0008006" key="4">
    <source>
        <dbReference type="Google" id="ProtNLM"/>
    </source>
</evidence>
<evidence type="ECO:0000313" key="2">
    <source>
        <dbReference type="EMBL" id="OQD58283.1"/>
    </source>
</evidence>
<organism evidence="2 3">
    <name type="scientific">Methanobrevibacter arboriphilus JCM 13429 = DSM 1125</name>
    <dbReference type="NCBI Taxonomy" id="1300164"/>
    <lineage>
        <taxon>Archaea</taxon>
        <taxon>Methanobacteriati</taxon>
        <taxon>Methanobacteriota</taxon>
        <taxon>Methanomada group</taxon>
        <taxon>Methanobacteria</taxon>
        <taxon>Methanobacteriales</taxon>
        <taxon>Methanobacteriaceae</taxon>
        <taxon>Methanobrevibacter</taxon>
    </lineage>
</organism>
<dbReference type="AlphaFoldDB" id="A0A1V6N151"/>
<proteinExistence type="predicted"/>
<accession>A0A1V6N151</accession>
<dbReference type="RefSeq" id="WP_080460823.1">
    <property type="nucleotide sequence ID" value="NZ_JXMW01000021.1"/>
</dbReference>
<dbReference type="EMBL" id="JXMW01000021">
    <property type="protein sequence ID" value="OQD58283.1"/>
    <property type="molecule type" value="Genomic_DNA"/>
</dbReference>
<sequence length="346" mass="38947">MYGKIYGKHLKFIFMIIFLLFIVSSLECSLATDIDKNNTSIGNNIKTNVEANSTSNDALNTKIDSKKENSKTNTPTNISSKSKSKIETGCCSIILQVNSSAYTYAYRRDSTYAANLYIKKVKLYGIAALKEYKTTNTYFFHSIIFKNGWYVGAGGSDNPKVNKYLQNLGAKMVYKKTINSAYMKKAMKKVKSLGLGHFVIKDPNGKVGVVIYNYGVSKLSIFKMKSGEYLSIPNSPNLFRHNKYTVKKNKPVDAAIYIAGTDKFGVNRRNIIVYNVENFKYKNKVNKNKLNKKTQIKIWVSNDNGRYVGRSTGNRADNVIFKGKTVYAGSIPKIPNKKYIGKVLLK</sequence>
<feature type="compositionally biased region" description="Polar residues" evidence="1">
    <location>
        <begin position="71"/>
        <end position="81"/>
    </location>
</feature>
<comment type="caution">
    <text evidence="2">The sequence shown here is derived from an EMBL/GenBank/DDBJ whole genome shotgun (WGS) entry which is preliminary data.</text>
</comment>
<feature type="region of interest" description="Disordered" evidence="1">
    <location>
        <begin position="61"/>
        <end position="82"/>
    </location>
</feature>